<dbReference type="CDD" id="cd06579">
    <property type="entry name" value="TM_PBP1_transp_AraH_like"/>
    <property type="match status" value="1"/>
</dbReference>
<name>A0A0S6VR11_9BACT</name>
<dbReference type="EMBL" id="DF820455">
    <property type="protein sequence ID" value="GAK49736.1"/>
    <property type="molecule type" value="Genomic_DNA"/>
</dbReference>
<feature type="transmembrane region" description="Helical" evidence="6">
    <location>
        <begin position="102"/>
        <end position="121"/>
    </location>
</feature>
<dbReference type="GO" id="GO:0022857">
    <property type="term" value="F:transmembrane transporter activity"/>
    <property type="evidence" value="ECO:0007669"/>
    <property type="project" value="InterPro"/>
</dbReference>
<dbReference type="AlphaFoldDB" id="A0A0S6VR11"/>
<keyword evidence="4 6" id="KW-1133">Transmembrane helix</keyword>
<dbReference type="GO" id="GO:0005886">
    <property type="term" value="C:plasma membrane"/>
    <property type="evidence" value="ECO:0007669"/>
    <property type="project" value="UniProtKB-SubCell"/>
</dbReference>
<evidence type="ECO:0000256" key="5">
    <source>
        <dbReference type="ARBA" id="ARBA00023136"/>
    </source>
</evidence>
<feature type="transmembrane region" description="Helical" evidence="6">
    <location>
        <begin position="303"/>
        <end position="323"/>
    </location>
</feature>
<feature type="transmembrane region" description="Helical" evidence="6">
    <location>
        <begin position="20"/>
        <end position="41"/>
    </location>
</feature>
<evidence type="ECO:0000313" key="7">
    <source>
        <dbReference type="EMBL" id="GAK49736.1"/>
    </source>
</evidence>
<reference evidence="7" key="1">
    <citation type="journal article" date="2015" name="PeerJ">
        <title>First genomic representation of candidate bacterial phylum KSB3 points to enhanced environmental sensing as a trigger of wastewater bulking.</title>
        <authorList>
            <person name="Sekiguchi Y."/>
            <person name="Ohashi A."/>
            <person name="Parks D.H."/>
            <person name="Yamauchi T."/>
            <person name="Tyson G.W."/>
            <person name="Hugenholtz P."/>
        </authorList>
    </citation>
    <scope>NUCLEOTIDE SEQUENCE [LARGE SCALE GENOMIC DNA]</scope>
</reference>
<sequence>MNQQAKASTFLRFAEFREGGIFLFVILMVIAISLRSPVFLTPSNLYDIALDSAILAIVAVGEMMIILTGGIDISLGANVGLSGMIVALIIKDFWGISPFTAVLMGTVIGAALGAINGALIVKGKIPPIITTLGTMSLFRGLTFIINYAVNKGQWVAADKFSPAFKDFARGKILFMPNLIFLTLLVYAIFFYLLNHTMTGRKMYAVGGNRDGAMFVGINVEKILFLPYLFTGMLAGAGGVLWVSRYTSAQTDSAQGFEFTAITAVVLGGVNVAGGAGSIWGVLIGSILIGIINNALNLVRISPFWKLAINGFIILLAVITDKLISRRMNEILLTRRNI</sequence>
<organism evidence="7">
    <name type="scientific">Candidatus Moduliflexus flocculans</name>
    <dbReference type="NCBI Taxonomy" id="1499966"/>
    <lineage>
        <taxon>Bacteria</taxon>
        <taxon>Candidatus Moduliflexota</taxon>
        <taxon>Candidatus Moduliflexia</taxon>
        <taxon>Candidatus Moduliflexales</taxon>
        <taxon>Candidatus Moduliflexaceae</taxon>
    </lineage>
</organism>
<evidence type="ECO:0000256" key="6">
    <source>
        <dbReference type="SAM" id="Phobius"/>
    </source>
</evidence>
<accession>A0A0S6VR11</accession>
<feature type="transmembrane region" description="Helical" evidence="6">
    <location>
        <begin position="170"/>
        <end position="193"/>
    </location>
</feature>
<evidence type="ECO:0000256" key="3">
    <source>
        <dbReference type="ARBA" id="ARBA00022692"/>
    </source>
</evidence>
<evidence type="ECO:0000256" key="2">
    <source>
        <dbReference type="ARBA" id="ARBA00022475"/>
    </source>
</evidence>
<keyword evidence="3 6" id="KW-0812">Transmembrane</keyword>
<keyword evidence="2" id="KW-1003">Cell membrane</keyword>
<evidence type="ECO:0000256" key="1">
    <source>
        <dbReference type="ARBA" id="ARBA00004651"/>
    </source>
</evidence>
<feature type="transmembrane region" description="Helical" evidence="6">
    <location>
        <begin position="48"/>
        <end position="67"/>
    </location>
</feature>
<dbReference type="STRING" id="1499966.U14_00960"/>
<keyword evidence="8" id="KW-1185">Reference proteome</keyword>
<feature type="transmembrane region" description="Helical" evidence="6">
    <location>
        <begin position="263"/>
        <end position="291"/>
    </location>
</feature>
<evidence type="ECO:0000256" key="4">
    <source>
        <dbReference type="ARBA" id="ARBA00022989"/>
    </source>
</evidence>
<keyword evidence="5 6" id="KW-0472">Membrane</keyword>
<evidence type="ECO:0000313" key="8">
    <source>
        <dbReference type="Proteomes" id="UP000030700"/>
    </source>
</evidence>
<dbReference type="PANTHER" id="PTHR32196">
    <property type="entry name" value="ABC TRANSPORTER PERMEASE PROTEIN YPHD-RELATED-RELATED"/>
    <property type="match status" value="1"/>
</dbReference>
<comment type="subcellular location">
    <subcellularLocation>
        <location evidence="1">Cell membrane</location>
        <topology evidence="1">Multi-pass membrane protein</topology>
    </subcellularLocation>
</comment>
<feature type="transmembrane region" description="Helical" evidence="6">
    <location>
        <begin position="222"/>
        <end position="242"/>
    </location>
</feature>
<feature type="transmembrane region" description="Helical" evidence="6">
    <location>
        <begin position="127"/>
        <end position="149"/>
    </location>
</feature>
<dbReference type="HOGENOM" id="CLU_028880_0_1_0"/>
<gene>
    <name evidence="7" type="ORF">U14_00960</name>
</gene>
<proteinExistence type="predicted"/>
<dbReference type="PANTHER" id="PTHR32196:SF72">
    <property type="entry name" value="RIBOSE IMPORT PERMEASE PROTEIN RBSC"/>
    <property type="match status" value="1"/>
</dbReference>
<dbReference type="Pfam" id="PF02653">
    <property type="entry name" value="BPD_transp_2"/>
    <property type="match status" value="1"/>
</dbReference>
<protein>
    <submittedName>
        <fullName evidence="7">Inner-membrane translocator</fullName>
    </submittedName>
</protein>
<feature type="transmembrane region" description="Helical" evidence="6">
    <location>
        <begin position="73"/>
        <end position="90"/>
    </location>
</feature>
<dbReference type="InterPro" id="IPR001851">
    <property type="entry name" value="ABC_transp_permease"/>
</dbReference>
<dbReference type="Proteomes" id="UP000030700">
    <property type="component" value="Unassembled WGS sequence"/>
</dbReference>